<dbReference type="AlphaFoldDB" id="A0A285J4H8"/>
<dbReference type="EMBL" id="OBEB01000006">
    <property type="protein sequence ID" value="SNY55108.1"/>
    <property type="molecule type" value="Genomic_DNA"/>
</dbReference>
<feature type="domain" description="Ice-binding protein C-terminal" evidence="2">
    <location>
        <begin position="268"/>
        <end position="288"/>
    </location>
</feature>
<evidence type="ECO:0000313" key="3">
    <source>
        <dbReference type="EMBL" id="SNY55108.1"/>
    </source>
</evidence>
<dbReference type="Proteomes" id="UP000219353">
    <property type="component" value="Unassembled WGS sequence"/>
</dbReference>
<reference evidence="4" key="1">
    <citation type="submission" date="2017-09" db="EMBL/GenBank/DDBJ databases">
        <authorList>
            <person name="Varghese N."/>
            <person name="Submissions S."/>
        </authorList>
    </citation>
    <scope>NUCLEOTIDE SEQUENCE [LARGE SCALE GENOMIC DNA]</scope>
    <source>
        <strain evidence="4">CGMCC 1.12461</strain>
    </source>
</reference>
<name>A0A285J4H8_9GAMM</name>
<dbReference type="InterPro" id="IPR013424">
    <property type="entry name" value="Ice-binding_C"/>
</dbReference>
<feature type="signal peptide" evidence="1">
    <location>
        <begin position="1"/>
        <end position="24"/>
    </location>
</feature>
<proteinExistence type="predicted"/>
<sequence length="296" mass="31173">MFKKQTALILASCILAATASPASAGLMKFNFNIGGFTDACSDPAFLDSVNNDPLYGSVSICDSGITNDVTTTITGSFVGEDLNGDGYISSFLTPDSFSASNPDQQLLVDAGFGIFDTFGNFVGANEVRWASFTLTGAFIEGVEGYLDDPLITHTVTHDIDNPPPPAPGSTLPTNTFFALNYNINSPGILGDDEFETLFMGTTTIFLGFGQLLTSPFGIPTITETMLTNSGSLNSCSNGAPCGILHSLAPDLTVPSVQRTASLAQMTEVPEPATFLLFSSALLGIAGFRLKNRKRVN</sequence>
<dbReference type="RefSeq" id="WP_170949013.1">
    <property type="nucleotide sequence ID" value="NZ_OBEB01000006.1"/>
</dbReference>
<accession>A0A285J4H8</accession>
<keyword evidence="4" id="KW-1185">Reference proteome</keyword>
<dbReference type="Pfam" id="PF07589">
    <property type="entry name" value="PEP-CTERM"/>
    <property type="match status" value="1"/>
</dbReference>
<gene>
    <name evidence="3" type="ORF">SAMN06297280_2768</name>
</gene>
<evidence type="ECO:0000256" key="1">
    <source>
        <dbReference type="SAM" id="SignalP"/>
    </source>
</evidence>
<organism evidence="3 4">
    <name type="scientific">Arsukibacterium tuosuense</name>
    <dbReference type="NCBI Taxonomy" id="1323745"/>
    <lineage>
        <taxon>Bacteria</taxon>
        <taxon>Pseudomonadati</taxon>
        <taxon>Pseudomonadota</taxon>
        <taxon>Gammaproteobacteria</taxon>
        <taxon>Chromatiales</taxon>
        <taxon>Chromatiaceae</taxon>
        <taxon>Arsukibacterium</taxon>
    </lineage>
</organism>
<dbReference type="NCBIfam" id="TIGR02595">
    <property type="entry name" value="PEP_CTERM"/>
    <property type="match status" value="1"/>
</dbReference>
<keyword evidence="1" id="KW-0732">Signal</keyword>
<evidence type="ECO:0000313" key="4">
    <source>
        <dbReference type="Proteomes" id="UP000219353"/>
    </source>
</evidence>
<evidence type="ECO:0000259" key="2">
    <source>
        <dbReference type="Pfam" id="PF07589"/>
    </source>
</evidence>
<feature type="chain" id="PRO_5012153915" evidence="1">
    <location>
        <begin position="25"/>
        <end position="296"/>
    </location>
</feature>
<protein>
    <submittedName>
        <fullName evidence="3">PEP-CTERM protein-sorting domain-containing protein</fullName>
    </submittedName>
</protein>